<feature type="region of interest" description="Disordered" evidence="6">
    <location>
        <begin position="490"/>
        <end position="522"/>
    </location>
</feature>
<evidence type="ECO:0000313" key="9">
    <source>
        <dbReference type="Proteomes" id="UP000518887"/>
    </source>
</evidence>
<dbReference type="PANTHER" id="PTHR37467">
    <property type="entry name" value="EXPORTED CALCIUM-BINDING GLYCOPROTEIN-RELATED"/>
    <property type="match status" value="1"/>
</dbReference>
<evidence type="ECO:0000256" key="3">
    <source>
        <dbReference type="ARBA" id="ARBA00022525"/>
    </source>
</evidence>
<feature type="compositionally biased region" description="Low complexity" evidence="6">
    <location>
        <begin position="495"/>
        <end position="522"/>
    </location>
</feature>
<dbReference type="EMBL" id="JACHFQ010000001">
    <property type="protein sequence ID" value="MBB5224876.1"/>
    <property type="molecule type" value="Genomic_DNA"/>
</dbReference>
<proteinExistence type="predicted"/>
<dbReference type="Pfam" id="PF18884">
    <property type="entry name" value="TSP3_bac"/>
    <property type="match status" value="3"/>
</dbReference>
<keyword evidence="3" id="KW-0964">Secreted</keyword>
<feature type="chain" id="PRO_5030909224" evidence="7">
    <location>
        <begin position="21"/>
        <end position="1364"/>
    </location>
</feature>
<dbReference type="InterPro" id="IPR042229">
    <property type="entry name" value="Listeria/Bacterioides_rpt_sf"/>
</dbReference>
<dbReference type="InterPro" id="IPR013378">
    <property type="entry name" value="InlB-like_B-rpt"/>
</dbReference>
<feature type="region of interest" description="Disordered" evidence="6">
    <location>
        <begin position="851"/>
        <end position="873"/>
    </location>
</feature>
<dbReference type="PROSITE" id="PS51257">
    <property type="entry name" value="PROKAR_LIPOPROTEIN"/>
    <property type="match status" value="1"/>
</dbReference>
<evidence type="ECO:0000256" key="5">
    <source>
        <dbReference type="ARBA" id="ARBA00022837"/>
    </source>
</evidence>
<keyword evidence="5" id="KW-0106">Calcium</keyword>
<evidence type="ECO:0000256" key="7">
    <source>
        <dbReference type="SAM" id="SignalP"/>
    </source>
</evidence>
<gene>
    <name evidence="8" type="ORF">HNP76_000216</name>
</gene>
<feature type="compositionally biased region" description="Polar residues" evidence="6">
    <location>
        <begin position="564"/>
        <end position="574"/>
    </location>
</feature>
<dbReference type="PANTHER" id="PTHR37467:SF1">
    <property type="entry name" value="EXPORTED CALCIUM-BINDING GLYCOPROTEIN"/>
    <property type="match status" value="1"/>
</dbReference>
<evidence type="ECO:0000313" key="8">
    <source>
        <dbReference type="EMBL" id="MBB5224876.1"/>
    </source>
</evidence>
<feature type="region of interest" description="Disordered" evidence="6">
    <location>
        <begin position="893"/>
        <end position="925"/>
    </location>
</feature>
<evidence type="ECO:0000256" key="2">
    <source>
        <dbReference type="ARBA" id="ARBA00004613"/>
    </source>
</evidence>
<dbReference type="Proteomes" id="UP000518887">
    <property type="component" value="Unassembled WGS sequence"/>
</dbReference>
<evidence type="ECO:0000256" key="4">
    <source>
        <dbReference type="ARBA" id="ARBA00022729"/>
    </source>
</evidence>
<organism evidence="8 9">
    <name type="scientific">Treponema ruminis</name>
    <dbReference type="NCBI Taxonomy" id="744515"/>
    <lineage>
        <taxon>Bacteria</taxon>
        <taxon>Pseudomonadati</taxon>
        <taxon>Spirochaetota</taxon>
        <taxon>Spirochaetia</taxon>
        <taxon>Spirochaetales</taxon>
        <taxon>Treponemataceae</taxon>
        <taxon>Treponema</taxon>
    </lineage>
</organism>
<dbReference type="GO" id="GO:0030313">
    <property type="term" value="C:cell envelope"/>
    <property type="evidence" value="ECO:0007669"/>
    <property type="project" value="UniProtKB-SubCell"/>
</dbReference>
<dbReference type="RefSeq" id="WP_184656589.1">
    <property type="nucleotide sequence ID" value="NZ_JACHFQ010000001.1"/>
</dbReference>
<dbReference type="InterPro" id="IPR028974">
    <property type="entry name" value="TSP_type-3_rpt"/>
</dbReference>
<protein>
    <submittedName>
        <fullName evidence="8">Putative repeat protein (TIGR02543 family)</fullName>
    </submittedName>
</protein>
<feature type="signal peptide" evidence="7">
    <location>
        <begin position="1"/>
        <end position="20"/>
    </location>
</feature>
<dbReference type="GO" id="GO:0005509">
    <property type="term" value="F:calcium ion binding"/>
    <property type="evidence" value="ECO:0007669"/>
    <property type="project" value="InterPro"/>
</dbReference>
<comment type="caution">
    <text evidence="8">The sequence shown here is derived from an EMBL/GenBank/DDBJ whole genome shotgun (WGS) entry which is preliminary data.</text>
</comment>
<reference evidence="8 9" key="1">
    <citation type="submission" date="2020-08" db="EMBL/GenBank/DDBJ databases">
        <title>Genomic Encyclopedia of Type Strains, Phase IV (KMG-IV): sequencing the most valuable type-strain genomes for metagenomic binning, comparative biology and taxonomic classification.</title>
        <authorList>
            <person name="Goeker M."/>
        </authorList>
    </citation>
    <scope>NUCLEOTIDE SEQUENCE [LARGE SCALE GENOMIC DNA]</scope>
    <source>
        <strain evidence="8 9">DSM 103462</strain>
    </source>
</reference>
<dbReference type="InterPro" id="IPR059100">
    <property type="entry name" value="TSP3_bac"/>
</dbReference>
<dbReference type="NCBIfam" id="TIGR02543">
    <property type="entry name" value="List_Bact_rpt"/>
    <property type="match status" value="1"/>
</dbReference>
<evidence type="ECO:0000256" key="1">
    <source>
        <dbReference type="ARBA" id="ARBA00004196"/>
    </source>
</evidence>
<feature type="compositionally biased region" description="Basic and acidic residues" evidence="6">
    <location>
        <begin position="905"/>
        <end position="915"/>
    </location>
</feature>
<feature type="region of interest" description="Disordered" evidence="6">
    <location>
        <begin position="551"/>
        <end position="597"/>
    </location>
</feature>
<dbReference type="InterPro" id="IPR053180">
    <property type="entry name" value="Ca-binding_acidic-repeat"/>
</dbReference>
<evidence type="ECO:0000256" key="6">
    <source>
        <dbReference type="SAM" id="MobiDB-lite"/>
    </source>
</evidence>
<keyword evidence="9" id="KW-1185">Reference proteome</keyword>
<keyword evidence="4 7" id="KW-0732">Signal</keyword>
<dbReference type="SUPFAM" id="SSF103647">
    <property type="entry name" value="TSP type-3 repeat"/>
    <property type="match status" value="1"/>
</dbReference>
<accession>A0A7W8G6T8</accession>
<name>A0A7W8G6T8_9SPIR</name>
<comment type="subcellular location">
    <subcellularLocation>
        <location evidence="1">Cell envelope</location>
    </subcellularLocation>
    <subcellularLocation>
        <location evidence="2">Secreted</location>
    </subcellularLocation>
</comment>
<dbReference type="Gene3D" id="4.10.1080.10">
    <property type="entry name" value="TSP type-3 repeat"/>
    <property type="match status" value="1"/>
</dbReference>
<sequence>MKIKKTIALLTALFALLVSCSDEFLSKEESSGNGGKAVTIKLSMDNGSSRTALPEVNIESLSYLILRYSDSNDSESKNIIGEWNSVAEMTAKSLSFTTGTYTFSFYATNGASVFTDTKEYEIKEGENNLYFTPKLSITGTENNGKGNLEITMNCSPMKGTEQVINLVTCALYTLEGNIVPGCSETALDFTSAGKCKYSKNDIQSGIYVAVFRFFGDTEKTLPLATYREYASIANGFTSKSTCTLSSTSEIFSINYELNDGQFAEGYTTRGSYTRKGEEILLPKEENISNTVGNREYKFYGWYDNPEFEGPAVTSIPAGSTGDKTFYAKWRKVLTITFVKNDGDDTQKTQNVLEGEPVALETLEKLGFAGSKKFLGWIQRQNAQSTEETTLYGDGDPVTIYDDSIFYATWGALDIEADKTKDTDGDGLTDYEEIEIYHTDPASKDTDGDGWTDKEELSLYNENTKTFSPLIADIPKLDIAISGEPTIEYKFTSGTSEGDSVSESISGGSSGSQSNSKSNAHSHSQTYTWSEKVSVKLSHECSVTKGPSFGLTIGGEQSYDRKSTNGDSRTYSESQSDGWSKSWSNGKSKSSGKSKTVSGGTLTIPIKFKNPGNIAYTIKNATISIYRIPTNKAVPHEMTSTVAGSYNITLAPGEETREYNLVATFSNPDKIEQLLKYSNGFFVSLAAYNITMIKDKNSALRVNDFTEALTEVNAKTATIYIDWGLNSGRTPKTYNVAVKSLYNTKATGLDDQYKKTSLEYVLKKILKVPESEGNGYTIGQRGLINSFYGIKNNSAPRDGIWLIGHTRPLSSEEKHVDFYSTPYSDQKMSDIILQAGDEISIIYTVDSDGDGVPLHEESLRNTSDEKADTDGDGINDYDEIHGWYKENLDSTKYSPENKVYTNPALRDSDGDGKPDYQDSDPMMPELSNDATLKTISYSTKANASFSEIKISTAETTEVTVPGTVEAAYIYLDAQSTQLFTEVKYSLTGTEFAVLKKDTAIPLKIGQNKVYLKCIAPDERTEKEYTVNVNSNFLPLEKFSMNVGDSKNNGVSGEVSFSWNRYTDDRCDAEKYNGGYLLYIKREYSAKEFDPPIEDARNTITTKLTTDFTGKTLKDKKEFVFRLDNKYLQDGGFAFTLLPGKYYSIYLYAFTGSNYRDTYKYKCLVSKNIQTPKSAKGKLTFYAHYVEDVRDPRESHVGSYYWTITDTSNIGISACALNKKDTKKWDSQSDTKPKYYAFGDSVNKFHTAYSRPLKFSENTKKITGEFSRYDNSSFSVTWCCKDDIFSVGIIKTEFYHSAEKDEWTCKCFLTELGIDSKNELQEEFTIKSGQRSEGKKWVIHKNDYEGKNNLPWIEFNWDLGWDYEEE</sequence>
<feature type="compositionally biased region" description="Low complexity" evidence="6">
    <location>
        <begin position="575"/>
        <end position="597"/>
    </location>
</feature>
<dbReference type="Gene3D" id="2.60.40.4270">
    <property type="entry name" value="Listeria-Bacteroides repeat domain"/>
    <property type="match status" value="1"/>
</dbReference>
<feature type="compositionally biased region" description="Basic and acidic residues" evidence="6">
    <location>
        <begin position="852"/>
        <end position="868"/>
    </location>
</feature>